<gene>
    <name evidence="1" type="ORF">SAMN06295998_10716</name>
</gene>
<dbReference type="AlphaFoldDB" id="A0A1W2CAS3"/>
<accession>A0A1W2CAS3</accession>
<dbReference type="Proteomes" id="UP000192330">
    <property type="component" value="Unassembled WGS sequence"/>
</dbReference>
<dbReference type="EMBL" id="FWYD01000007">
    <property type="protein sequence ID" value="SMC82196.1"/>
    <property type="molecule type" value="Genomic_DNA"/>
</dbReference>
<name>A0A1W2CAS3_9RHOB</name>
<organism evidence="1 2">
    <name type="scientific">Primorskyibacter flagellatus</name>
    <dbReference type="NCBI Taxonomy" id="1387277"/>
    <lineage>
        <taxon>Bacteria</taxon>
        <taxon>Pseudomonadati</taxon>
        <taxon>Pseudomonadota</taxon>
        <taxon>Alphaproteobacteria</taxon>
        <taxon>Rhodobacterales</taxon>
        <taxon>Roseobacteraceae</taxon>
        <taxon>Primorskyibacter</taxon>
    </lineage>
</organism>
<reference evidence="1 2" key="1">
    <citation type="submission" date="2017-04" db="EMBL/GenBank/DDBJ databases">
        <authorList>
            <person name="Afonso C.L."/>
            <person name="Miller P.J."/>
            <person name="Scott M.A."/>
            <person name="Spackman E."/>
            <person name="Goraichik I."/>
            <person name="Dimitrov K.M."/>
            <person name="Suarez D.L."/>
            <person name="Swayne D.E."/>
        </authorList>
    </citation>
    <scope>NUCLEOTIDE SEQUENCE [LARGE SCALE GENOMIC DNA]</scope>
    <source>
        <strain evidence="1 2">CGMCC 1.12644</strain>
    </source>
</reference>
<keyword evidence="2" id="KW-1185">Reference proteome</keyword>
<sequence length="32" mass="3880">MGWSFYVRLLPLVTHQRLGNAMQNIYRSLDWI</sequence>
<evidence type="ECO:0000313" key="2">
    <source>
        <dbReference type="Proteomes" id="UP000192330"/>
    </source>
</evidence>
<proteinExistence type="predicted"/>
<dbReference type="STRING" id="1387277.SAMN06295998_10716"/>
<evidence type="ECO:0000313" key="1">
    <source>
        <dbReference type="EMBL" id="SMC82196.1"/>
    </source>
</evidence>
<protein>
    <submittedName>
        <fullName evidence="1">Uncharacterized protein</fullName>
    </submittedName>
</protein>